<organism evidence="3 4">
    <name type="scientific">Trachipleistophora hominis</name>
    <name type="common">Microsporidian parasite</name>
    <dbReference type="NCBI Taxonomy" id="72359"/>
    <lineage>
        <taxon>Eukaryota</taxon>
        <taxon>Fungi</taxon>
        <taxon>Fungi incertae sedis</taxon>
        <taxon>Microsporidia</taxon>
        <taxon>Pleistophoridae</taxon>
        <taxon>Trachipleistophora</taxon>
    </lineage>
</organism>
<dbReference type="Proteomes" id="UP000011185">
    <property type="component" value="Unassembled WGS sequence"/>
</dbReference>
<keyword evidence="2" id="KW-0732">Signal</keyword>
<sequence>MFIAHALLHFFILVSLIRCRERQKQEEDVKDQSGSVDNLDKNATCQTYSIEMVEEDKNLTGINPEDTEVFQEAKRNGLVPLMSYTMFGTPKAINLNQLLPSNLNALSQTLITNMGNANNDSSSSSPSFTFLGGVIAKTMDKGGSDDDKDKDDKDKDDKDKDDKDKKNEPSKEEGGKGKSGKGQGGAKLIQGMPSLREGLADRDEASEALLMPKEE</sequence>
<evidence type="ECO:0000256" key="2">
    <source>
        <dbReference type="SAM" id="SignalP"/>
    </source>
</evidence>
<dbReference type="AlphaFoldDB" id="L7JYF5"/>
<proteinExistence type="predicted"/>
<gene>
    <name evidence="3" type="ORF">THOM_0652</name>
</gene>
<dbReference type="HOGENOM" id="CLU_1267754_0_0_1"/>
<feature type="region of interest" description="Disordered" evidence="1">
    <location>
        <begin position="139"/>
        <end position="215"/>
    </location>
</feature>
<dbReference type="VEuPathDB" id="MicrosporidiaDB:THOM_0652"/>
<feature type="compositionally biased region" description="Basic and acidic residues" evidence="1">
    <location>
        <begin position="139"/>
        <end position="176"/>
    </location>
</feature>
<feature type="signal peptide" evidence="2">
    <location>
        <begin position="1"/>
        <end position="19"/>
    </location>
</feature>
<dbReference type="OMA" id="YSIEMVE"/>
<dbReference type="InParanoid" id="L7JYF5"/>
<dbReference type="OrthoDB" id="10404732at2759"/>
<protein>
    <submittedName>
        <fullName evidence="3">Uncharacterized protein</fullName>
    </submittedName>
</protein>
<reference evidence="3 4" key="1">
    <citation type="journal article" date="2012" name="PLoS Pathog.">
        <title>The genome of the obligate intracellular parasite Trachipleistophora hominis: new insights into microsporidian genome dynamics and reductive evolution.</title>
        <authorList>
            <person name="Heinz E."/>
            <person name="Williams T.A."/>
            <person name="Nakjang S."/>
            <person name="Noel C.J."/>
            <person name="Swan D.C."/>
            <person name="Goldberg A.V."/>
            <person name="Harris S.R."/>
            <person name="Weinmaier T."/>
            <person name="Markert S."/>
            <person name="Becher D."/>
            <person name="Bernhardt J."/>
            <person name="Dagan T."/>
            <person name="Hacker C."/>
            <person name="Lucocq J.M."/>
            <person name="Schweder T."/>
            <person name="Rattei T."/>
            <person name="Hall N."/>
            <person name="Hirt R.P."/>
            <person name="Embley T.M."/>
        </authorList>
    </citation>
    <scope>NUCLEOTIDE SEQUENCE [LARGE SCALE GENOMIC DNA]</scope>
</reference>
<feature type="chain" id="PRO_5003978882" evidence="2">
    <location>
        <begin position="20"/>
        <end position="215"/>
    </location>
</feature>
<dbReference type="EMBL" id="JH993854">
    <property type="protein sequence ID" value="ELQ76340.1"/>
    <property type="molecule type" value="Genomic_DNA"/>
</dbReference>
<evidence type="ECO:0000313" key="4">
    <source>
        <dbReference type="Proteomes" id="UP000011185"/>
    </source>
</evidence>
<accession>L7JYF5</accession>
<evidence type="ECO:0000313" key="3">
    <source>
        <dbReference type="EMBL" id="ELQ76340.1"/>
    </source>
</evidence>
<evidence type="ECO:0000256" key="1">
    <source>
        <dbReference type="SAM" id="MobiDB-lite"/>
    </source>
</evidence>
<name>L7JYF5_TRAHO</name>
<keyword evidence="4" id="KW-1185">Reference proteome</keyword>